<dbReference type="PROSITE" id="PS52015">
    <property type="entry name" value="TONB_CTD"/>
    <property type="match status" value="1"/>
</dbReference>
<keyword evidence="6" id="KW-0732">Signal</keyword>
<dbReference type="GO" id="GO:0030288">
    <property type="term" value="C:outer membrane-bounded periplasmic space"/>
    <property type="evidence" value="ECO:0007669"/>
    <property type="project" value="InterPro"/>
</dbReference>
<dbReference type="Gene3D" id="3.30.2420.10">
    <property type="entry name" value="TonB"/>
    <property type="match status" value="1"/>
</dbReference>
<keyword evidence="5" id="KW-0813">Transport</keyword>
<evidence type="ECO:0000259" key="7">
    <source>
        <dbReference type="PROSITE" id="PS52015"/>
    </source>
</evidence>
<protein>
    <recommendedName>
        <fullName evidence="5">Protein TonB</fullName>
    </recommendedName>
</protein>
<name>A0AAW9REL7_9GAMM</name>
<dbReference type="PRINTS" id="PR01374">
    <property type="entry name" value="TONBPROTEIN"/>
</dbReference>
<feature type="signal peptide" evidence="6">
    <location>
        <begin position="1"/>
        <end position="26"/>
    </location>
</feature>
<gene>
    <name evidence="8" type="ORF">V3330_06565</name>
</gene>
<evidence type="ECO:0000256" key="2">
    <source>
        <dbReference type="ARBA" id="ARBA00022692"/>
    </source>
</evidence>
<dbReference type="InterPro" id="IPR037682">
    <property type="entry name" value="TonB_C"/>
</dbReference>
<keyword evidence="2" id="KW-0812">Transmembrane</keyword>
<evidence type="ECO:0000256" key="6">
    <source>
        <dbReference type="SAM" id="SignalP"/>
    </source>
</evidence>
<reference evidence="8 9" key="1">
    <citation type="submission" date="2024-02" db="EMBL/GenBank/DDBJ databases">
        <title>A novel Wenzhouxiangellaceae bacterium, isolated from coastal sediments.</title>
        <authorList>
            <person name="Du Z.-J."/>
            <person name="Ye Y.-Q."/>
            <person name="Zhang X.-Y."/>
        </authorList>
    </citation>
    <scope>NUCLEOTIDE SEQUENCE [LARGE SCALE GENOMIC DNA]</scope>
    <source>
        <strain evidence="8 9">CH-27</strain>
    </source>
</reference>
<dbReference type="AlphaFoldDB" id="A0AAW9REL7"/>
<keyword evidence="3" id="KW-1133">Transmembrane helix</keyword>
<keyword evidence="9" id="KW-1185">Reference proteome</keyword>
<feature type="chain" id="PRO_5043645468" description="Protein TonB" evidence="6">
    <location>
        <begin position="27"/>
        <end position="172"/>
    </location>
</feature>
<dbReference type="InterPro" id="IPR003538">
    <property type="entry name" value="TonB"/>
</dbReference>
<dbReference type="EMBL" id="JAZHOG010000003">
    <property type="protein sequence ID" value="MEJ8567285.1"/>
    <property type="molecule type" value="Genomic_DNA"/>
</dbReference>
<dbReference type="InterPro" id="IPR006260">
    <property type="entry name" value="TonB/TolA_C"/>
</dbReference>
<dbReference type="SUPFAM" id="SSF74653">
    <property type="entry name" value="TolA/TonB C-terminal domain"/>
    <property type="match status" value="1"/>
</dbReference>
<dbReference type="RefSeq" id="WP_354694598.1">
    <property type="nucleotide sequence ID" value="NZ_JAZHOG010000003.1"/>
</dbReference>
<keyword evidence="5" id="KW-1003">Cell membrane</keyword>
<keyword evidence="4" id="KW-0472">Membrane</keyword>
<dbReference type="GO" id="GO:0015031">
    <property type="term" value="P:protein transport"/>
    <property type="evidence" value="ECO:0007669"/>
    <property type="project" value="UniProtKB-UniRule"/>
</dbReference>
<dbReference type="Pfam" id="PF03544">
    <property type="entry name" value="TonB_C"/>
    <property type="match status" value="1"/>
</dbReference>
<dbReference type="Proteomes" id="UP001359886">
    <property type="component" value="Unassembled WGS sequence"/>
</dbReference>
<comment type="caution">
    <text evidence="8">The sequence shown here is derived from an EMBL/GenBank/DDBJ whole genome shotgun (WGS) entry which is preliminary data.</text>
</comment>
<evidence type="ECO:0000256" key="1">
    <source>
        <dbReference type="ARBA" id="ARBA00004167"/>
    </source>
</evidence>
<evidence type="ECO:0000313" key="9">
    <source>
        <dbReference type="Proteomes" id="UP001359886"/>
    </source>
</evidence>
<feature type="domain" description="TonB C-terminal" evidence="7">
    <location>
        <begin position="39"/>
        <end position="136"/>
    </location>
</feature>
<evidence type="ECO:0000256" key="5">
    <source>
        <dbReference type="RuleBase" id="RU362123"/>
    </source>
</evidence>
<accession>A0AAW9REL7</accession>
<keyword evidence="5" id="KW-0997">Cell inner membrane</keyword>
<comment type="function">
    <text evidence="5">Interacts with outer membrane receptor proteins that carry out high-affinity binding and energy dependent uptake into the periplasmic space of specific substrates. It could act to transduce energy from the cytoplasmic membrane to specific energy-requiring processes in the outer membrane, resulting in the release into the periplasm of ligands bound by these outer membrane proteins.</text>
</comment>
<evidence type="ECO:0000256" key="3">
    <source>
        <dbReference type="ARBA" id="ARBA00022989"/>
    </source>
</evidence>
<comment type="subcellular location">
    <subcellularLocation>
        <location evidence="5">Cell inner membrane</location>
        <topology evidence="5">Single-pass membrane protein</topology>
        <orientation evidence="5">Periplasmic side</orientation>
    </subcellularLocation>
    <subcellularLocation>
        <location evidence="1">Membrane</location>
        <topology evidence="1">Single-pass membrane protein</topology>
    </subcellularLocation>
</comment>
<dbReference type="GO" id="GO:0055085">
    <property type="term" value="P:transmembrane transport"/>
    <property type="evidence" value="ECO:0007669"/>
    <property type="project" value="InterPro"/>
</dbReference>
<evidence type="ECO:0000256" key="4">
    <source>
        <dbReference type="ARBA" id="ARBA00023136"/>
    </source>
</evidence>
<organism evidence="8 9">
    <name type="scientific">Elongatibacter sediminis</name>
    <dbReference type="NCBI Taxonomy" id="3119006"/>
    <lineage>
        <taxon>Bacteria</taxon>
        <taxon>Pseudomonadati</taxon>
        <taxon>Pseudomonadota</taxon>
        <taxon>Gammaproteobacteria</taxon>
        <taxon>Chromatiales</taxon>
        <taxon>Wenzhouxiangellaceae</taxon>
        <taxon>Elongatibacter</taxon>
    </lineage>
</organism>
<dbReference type="GO" id="GO:0015891">
    <property type="term" value="P:siderophore transport"/>
    <property type="evidence" value="ECO:0007669"/>
    <property type="project" value="InterPro"/>
</dbReference>
<evidence type="ECO:0000313" key="8">
    <source>
        <dbReference type="EMBL" id="MEJ8567285.1"/>
    </source>
</evidence>
<sequence>MRRRNGFKPASILITLMLCASPGSFADDDSTLVVAYGTELSDWWLPARKAAPEYPARALAKRTEGCVSVAFVIESDGSTSSHHPLISFPSTIFNRSAVKAARQFRYEPADSETQSPPAVYTFNTFTYQIGPSRKPSEKRRQELLAVCESAAAEAMNDKVTSKPTERLPDAPD</sequence>
<dbReference type="NCBIfam" id="TIGR01352">
    <property type="entry name" value="tonB_Cterm"/>
    <property type="match status" value="1"/>
</dbReference>
<keyword evidence="5" id="KW-0653">Protein transport</keyword>
<keyword evidence="5" id="KW-0735">Signal-anchor</keyword>
<dbReference type="GO" id="GO:0005886">
    <property type="term" value="C:plasma membrane"/>
    <property type="evidence" value="ECO:0007669"/>
    <property type="project" value="UniProtKB-SubCell"/>
</dbReference>
<dbReference type="GO" id="GO:0031992">
    <property type="term" value="F:energy transducer activity"/>
    <property type="evidence" value="ECO:0007669"/>
    <property type="project" value="InterPro"/>
</dbReference>
<proteinExistence type="inferred from homology"/>
<comment type="similarity">
    <text evidence="5">Belongs to the TonB family.</text>
</comment>